<dbReference type="EMBL" id="BNJK01000001">
    <property type="protein sequence ID" value="GHO93782.1"/>
    <property type="molecule type" value="Genomic_DNA"/>
</dbReference>
<dbReference type="Pfam" id="PF00589">
    <property type="entry name" value="Phage_integrase"/>
    <property type="match status" value="1"/>
</dbReference>
<dbReference type="GO" id="GO:0006310">
    <property type="term" value="P:DNA recombination"/>
    <property type="evidence" value="ECO:0007669"/>
    <property type="project" value="UniProtKB-KW"/>
</dbReference>
<feature type="domain" description="Tyr recombinase" evidence="4">
    <location>
        <begin position="1"/>
        <end position="197"/>
    </location>
</feature>
<dbReference type="PANTHER" id="PTHR30349">
    <property type="entry name" value="PHAGE INTEGRASE-RELATED"/>
    <property type="match status" value="1"/>
</dbReference>
<proteinExistence type="inferred from homology"/>
<dbReference type="Proteomes" id="UP000597444">
    <property type="component" value="Unassembled WGS sequence"/>
</dbReference>
<comment type="caution">
    <text evidence="5">The sequence shown here is derived from an EMBL/GenBank/DDBJ whole genome shotgun (WGS) entry which is preliminary data.</text>
</comment>
<dbReference type="PANTHER" id="PTHR30349:SF41">
    <property type="entry name" value="INTEGRASE_RECOMBINASE PROTEIN MJ0367-RELATED"/>
    <property type="match status" value="1"/>
</dbReference>
<reference evidence="5" key="1">
    <citation type="submission" date="2020-10" db="EMBL/GenBank/DDBJ databases">
        <title>Taxonomic study of unclassified bacteria belonging to the class Ktedonobacteria.</title>
        <authorList>
            <person name="Yabe S."/>
            <person name="Wang C.M."/>
            <person name="Zheng Y."/>
            <person name="Sakai Y."/>
            <person name="Cavaletti L."/>
            <person name="Monciardini P."/>
            <person name="Donadio S."/>
        </authorList>
    </citation>
    <scope>NUCLEOTIDE SEQUENCE</scope>
    <source>
        <strain evidence="5">ID150040</strain>
    </source>
</reference>
<dbReference type="GO" id="GO:0003677">
    <property type="term" value="F:DNA binding"/>
    <property type="evidence" value="ECO:0007669"/>
    <property type="project" value="UniProtKB-KW"/>
</dbReference>
<evidence type="ECO:0000256" key="3">
    <source>
        <dbReference type="ARBA" id="ARBA00023172"/>
    </source>
</evidence>
<dbReference type="Gene3D" id="1.10.443.10">
    <property type="entry name" value="Intergrase catalytic core"/>
    <property type="match status" value="1"/>
</dbReference>
<dbReference type="PROSITE" id="PS51898">
    <property type="entry name" value="TYR_RECOMBINASE"/>
    <property type="match status" value="1"/>
</dbReference>
<dbReference type="InterPro" id="IPR011010">
    <property type="entry name" value="DNA_brk_join_enz"/>
</dbReference>
<keyword evidence="2" id="KW-0238">DNA-binding</keyword>
<dbReference type="InterPro" id="IPR002104">
    <property type="entry name" value="Integrase_catalytic"/>
</dbReference>
<dbReference type="InterPro" id="IPR050090">
    <property type="entry name" value="Tyrosine_recombinase_XerCD"/>
</dbReference>
<dbReference type="AlphaFoldDB" id="A0A8J3N466"/>
<comment type="similarity">
    <text evidence="1">Belongs to the 'phage' integrase family.</text>
</comment>
<evidence type="ECO:0000313" key="5">
    <source>
        <dbReference type="EMBL" id="GHO93782.1"/>
    </source>
</evidence>
<dbReference type="SUPFAM" id="SSF56349">
    <property type="entry name" value="DNA breaking-rejoining enzymes"/>
    <property type="match status" value="1"/>
</dbReference>
<name>A0A8J3N466_9CHLR</name>
<evidence type="ECO:0000256" key="2">
    <source>
        <dbReference type="ARBA" id="ARBA00023125"/>
    </source>
</evidence>
<accession>A0A8J3N466</accession>
<keyword evidence="6" id="KW-1185">Reference proteome</keyword>
<dbReference type="InterPro" id="IPR013762">
    <property type="entry name" value="Integrase-like_cat_sf"/>
</dbReference>
<dbReference type="CDD" id="cd01189">
    <property type="entry name" value="INT_ICEBs1_C_like"/>
    <property type="match status" value="1"/>
</dbReference>
<organism evidence="5 6">
    <name type="scientific">Reticulibacter mediterranei</name>
    <dbReference type="NCBI Taxonomy" id="2778369"/>
    <lineage>
        <taxon>Bacteria</taxon>
        <taxon>Bacillati</taxon>
        <taxon>Chloroflexota</taxon>
        <taxon>Ktedonobacteria</taxon>
        <taxon>Ktedonobacterales</taxon>
        <taxon>Reticulibacteraceae</taxon>
        <taxon>Reticulibacter</taxon>
    </lineage>
</organism>
<keyword evidence="3" id="KW-0233">DNA recombination</keyword>
<protein>
    <recommendedName>
        <fullName evidence="4">Tyr recombinase domain-containing protein</fullName>
    </recommendedName>
</protein>
<gene>
    <name evidence="5" type="ORF">KSF_038300</name>
</gene>
<evidence type="ECO:0000259" key="4">
    <source>
        <dbReference type="PROSITE" id="PS51898"/>
    </source>
</evidence>
<dbReference type="GO" id="GO:0015074">
    <property type="term" value="P:DNA integration"/>
    <property type="evidence" value="ECO:0007669"/>
    <property type="project" value="InterPro"/>
</dbReference>
<evidence type="ECO:0000313" key="6">
    <source>
        <dbReference type="Proteomes" id="UP000597444"/>
    </source>
</evidence>
<evidence type="ECO:0000256" key="1">
    <source>
        <dbReference type="ARBA" id="ARBA00008857"/>
    </source>
</evidence>
<sequence length="206" mass="23471">MITIEQAQRFLDVIKDDPLEALYVVAIFTGAREGEILGTRWDDIDLIKGQLQIRRTIARVPKQGFKVSEPKTPKSRRLIHLTPYTVEALKRHRTRQNEARLAAGPLWDDQGWVFCNSVGRPIEVASLLTRSFRPLLEKAGLPRIRFHDLRHAFASFLLALGVHPKVVQETLGHSQVSQTFDTYAHLLPTLHEEAINRLDDLLSNRG</sequence>